<dbReference type="PROSITE" id="PS00107">
    <property type="entry name" value="PROTEIN_KINASE_ATP"/>
    <property type="match status" value="1"/>
</dbReference>
<dbReference type="Gene3D" id="2.120.10.30">
    <property type="entry name" value="TolB, C-terminal domain"/>
    <property type="match status" value="2"/>
</dbReference>
<evidence type="ECO:0000256" key="2">
    <source>
        <dbReference type="ARBA" id="ARBA00022741"/>
    </source>
</evidence>
<evidence type="ECO:0000256" key="3">
    <source>
        <dbReference type="ARBA" id="ARBA00022777"/>
    </source>
</evidence>
<feature type="region of interest" description="Disordered" evidence="6">
    <location>
        <begin position="295"/>
        <end position="413"/>
    </location>
</feature>
<dbReference type="PROSITE" id="PS50011">
    <property type="entry name" value="PROTEIN_KINASE_DOM"/>
    <property type="match status" value="1"/>
</dbReference>
<evidence type="ECO:0000256" key="5">
    <source>
        <dbReference type="PROSITE-ProRule" id="PRU10141"/>
    </source>
</evidence>
<dbReference type="EMBL" id="JADKYB010000001">
    <property type="protein sequence ID" value="MBM9503372.1"/>
    <property type="molecule type" value="Genomic_DNA"/>
</dbReference>
<comment type="caution">
    <text evidence="8">The sequence shown here is derived from an EMBL/GenBank/DDBJ whole genome shotgun (WGS) entry which is preliminary data.</text>
</comment>
<dbReference type="InterPro" id="IPR008271">
    <property type="entry name" value="Ser/Thr_kinase_AS"/>
</dbReference>
<proteinExistence type="predicted"/>
<keyword evidence="2 5" id="KW-0547">Nucleotide-binding</keyword>
<evidence type="ECO:0000256" key="6">
    <source>
        <dbReference type="SAM" id="MobiDB-lite"/>
    </source>
</evidence>
<keyword evidence="4 5" id="KW-0067">ATP-binding</keyword>
<feature type="compositionally biased region" description="Low complexity" evidence="6">
    <location>
        <begin position="361"/>
        <end position="372"/>
    </location>
</feature>
<dbReference type="SUPFAM" id="SSF82171">
    <property type="entry name" value="DPP6 N-terminal domain-like"/>
    <property type="match status" value="1"/>
</dbReference>
<dbReference type="Gene3D" id="1.10.510.10">
    <property type="entry name" value="Transferase(Phosphotransferase) domain 1"/>
    <property type="match status" value="1"/>
</dbReference>
<dbReference type="PANTHER" id="PTHR43289:SF34">
    <property type="entry name" value="SERINE_THREONINE-PROTEIN KINASE YBDM-RELATED"/>
    <property type="match status" value="1"/>
</dbReference>
<evidence type="ECO:0000256" key="4">
    <source>
        <dbReference type="ARBA" id="ARBA00022840"/>
    </source>
</evidence>
<dbReference type="Gene3D" id="3.30.200.20">
    <property type="entry name" value="Phosphorylase Kinase, domain 1"/>
    <property type="match status" value="1"/>
</dbReference>
<evidence type="ECO:0000256" key="1">
    <source>
        <dbReference type="ARBA" id="ARBA00022679"/>
    </source>
</evidence>
<accession>A0ABS2TJ52</accession>
<dbReference type="InterPro" id="IPR011009">
    <property type="entry name" value="Kinase-like_dom_sf"/>
</dbReference>
<dbReference type="Pfam" id="PF00069">
    <property type="entry name" value="Pkinase"/>
    <property type="match status" value="1"/>
</dbReference>
<dbReference type="PANTHER" id="PTHR43289">
    <property type="entry name" value="MITOGEN-ACTIVATED PROTEIN KINASE KINASE KINASE 20-RELATED"/>
    <property type="match status" value="1"/>
</dbReference>
<dbReference type="InterPro" id="IPR017441">
    <property type="entry name" value="Protein_kinase_ATP_BS"/>
</dbReference>
<dbReference type="CDD" id="cd14014">
    <property type="entry name" value="STKc_PknB_like"/>
    <property type="match status" value="1"/>
</dbReference>
<dbReference type="Pfam" id="PF07676">
    <property type="entry name" value="PD40"/>
    <property type="match status" value="5"/>
</dbReference>
<name>A0ABS2TJ52_9ACTN</name>
<dbReference type="SUPFAM" id="SSF56112">
    <property type="entry name" value="Protein kinase-like (PK-like)"/>
    <property type="match status" value="1"/>
</dbReference>
<evidence type="ECO:0000313" key="9">
    <source>
        <dbReference type="Proteomes" id="UP000749040"/>
    </source>
</evidence>
<dbReference type="Proteomes" id="UP000749040">
    <property type="component" value="Unassembled WGS sequence"/>
</dbReference>
<keyword evidence="3" id="KW-0418">Kinase</keyword>
<dbReference type="RefSeq" id="WP_205355222.1">
    <property type="nucleotide sequence ID" value="NZ_JADKYB010000001.1"/>
</dbReference>
<feature type="compositionally biased region" description="Pro residues" evidence="6">
    <location>
        <begin position="338"/>
        <end position="360"/>
    </location>
</feature>
<protein>
    <submittedName>
        <fullName evidence="8">PD40 domain-containing protein</fullName>
    </submittedName>
</protein>
<dbReference type="SMART" id="SM00220">
    <property type="entry name" value="S_TKc"/>
    <property type="match status" value="1"/>
</dbReference>
<keyword evidence="1" id="KW-0808">Transferase</keyword>
<feature type="region of interest" description="Disordered" evidence="6">
    <location>
        <begin position="443"/>
        <end position="464"/>
    </location>
</feature>
<evidence type="ECO:0000259" key="7">
    <source>
        <dbReference type="PROSITE" id="PS50011"/>
    </source>
</evidence>
<dbReference type="PROSITE" id="PS00108">
    <property type="entry name" value="PROTEIN_KINASE_ST"/>
    <property type="match status" value="1"/>
</dbReference>
<organism evidence="8 9">
    <name type="scientific">Actinacidiphila acididurans</name>
    <dbReference type="NCBI Taxonomy" id="2784346"/>
    <lineage>
        <taxon>Bacteria</taxon>
        <taxon>Bacillati</taxon>
        <taxon>Actinomycetota</taxon>
        <taxon>Actinomycetes</taxon>
        <taxon>Kitasatosporales</taxon>
        <taxon>Streptomycetaceae</taxon>
        <taxon>Actinacidiphila</taxon>
    </lineage>
</organism>
<evidence type="ECO:0000313" key="8">
    <source>
        <dbReference type="EMBL" id="MBM9503372.1"/>
    </source>
</evidence>
<dbReference type="InterPro" id="IPR011042">
    <property type="entry name" value="6-blade_b-propeller_TolB-like"/>
</dbReference>
<keyword evidence="9" id="KW-1185">Reference proteome</keyword>
<feature type="domain" description="Protein kinase" evidence="7">
    <location>
        <begin position="17"/>
        <end position="275"/>
    </location>
</feature>
<feature type="binding site" evidence="5">
    <location>
        <position position="45"/>
    </location>
    <ligand>
        <name>ATP</name>
        <dbReference type="ChEBI" id="CHEBI:30616"/>
    </ligand>
</feature>
<dbReference type="InterPro" id="IPR011659">
    <property type="entry name" value="WD40"/>
</dbReference>
<feature type="compositionally biased region" description="Pro residues" evidence="6">
    <location>
        <begin position="373"/>
        <end position="386"/>
    </location>
</feature>
<gene>
    <name evidence="8" type="ORF">ITX44_02280</name>
</gene>
<sequence>MRPLEAGDPTSVGQGRYRLTGRLGQGGMGVVYFGRSLSGRAVAVKVVRPELTGEPGFRRRFADEVAAARRVGGFHTAPVVDADPDGDPAWLVTAFVSGPTLADVLARVGSLPTDTLRVLGAGLAEALEAVHRAGVIHRDLKPANIIVAEDGPRVIDFGIARALDGTTLTRTGFQVGTPGFLAPEQLTGAPVTPAVDMFAFGLVLAQAAGAAPFGDGPSAARHYRAVHEQPDLTGVPHALRPLIADCLAKSPADRPGPRDALTRLTARPLPDGAWLPADATALLRTVSPATVPATADLADTSVPAAAPPEADGPRTGLDPESAPAPAGHGRQPHAPSSPAGPPEGPAPGRPPGPAAGPAPTPAAHGGPYAPTAPAAPAPGVFGPPPGASSVPPADGSVPPAPVPSAGRGGDRPARRRAPVVAALLVVAAAVAGVVVWQPWASGGHAAAGTRPSTHPGTSAEAPGPAALPTAPLLVRMDTAPGWPDPCHAVIALRDAGDDRPRRIVDGGTCDVLPVWAPDGKRFAFTRVSPDRTQAAWVANADGSGARRVAATAGGRVSWSPDGSRLAVVRRTDGVLQIFTVSVADGSAAQVTTGRQDSEDPAWSPDGSRMALCRQTEPGLWQVFLLDLTAGATAPRQVTHGTQRALTPQWSPDGRRLVYAYGKPGEGTQGDIHVIGADGTGDRPLAATADQEMDPVWSHDGKWVAYVRGPIPTPAVWAVRADGTGARPLTTGTVPEGHPSWR</sequence>
<reference evidence="8 9" key="1">
    <citation type="submission" date="2021-01" db="EMBL/GenBank/DDBJ databases">
        <title>Streptomyces acididurans sp. nov., isolated from a peat swamp forest soil.</title>
        <authorList>
            <person name="Chantavorakit T."/>
            <person name="Duangmal K."/>
        </authorList>
    </citation>
    <scope>NUCLEOTIDE SEQUENCE [LARGE SCALE GENOMIC DNA]</scope>
    <source>
        <strain evidence="8 9">KK5PA1</strain>
    </source>
</reference>
<dbReference type="InterPro" id="IPR000719">
    <property type="entry name" value="Prot_kinase_dom"/>
</dbReference>